<protein>
    <recommendedName>
        <fullName evidence="12">Succinate--CoA ligase [GDP-forming] subunit beta, mitochondrial</fullName>
        <ecNumber evidence="12">6.2.1.4</ecNumber>
    </recommendedName>
    <alternativeName>
        <fullName evidence="12">GTP-specific succinyl-CoA synthetase subunit beta</fullName>
        <shortName evidence="12">G-SCS</shortName>
        <shortName evidence="12">GTPSCS</shortName>
    </alternativeName>
    <alternativeName>
        <fullName evidence="12">Succinyl-CoA synthetase beta-G chain</fullName>
        <shortName evidence="12">SCS-betaG</shortName>
    </alternativeName>
</protein>
<dbReference type="PANTHER" id="PTHR11815">
    <property type="entry name" value="SUCCINYL-COA SYNTHETASE BETA CHAIN"/>
    <property type="match status" value="1"/>
</dbReference>
<dbReference type="UniPathway" id="UPA00223">
    <property type="reaction ID" value="UER00999"/>
</dbReference>
<keyword evidence="15" id="KW-1185">Reference proteome</keyword>
<proteinExistence type="inferred from homology"/>
<evidence type="ECO:0000256" key="7">
    <source>
        <dbReference type="ARBA" id="ARBA00023128"/>
    </source>
</evidence>
<dbReference type="HAMAP" id="MF_00558">
    <property type="entry name" value="Succ_CoA_beta"/>
    <property type="match status" value="1"/>
</dbReference>
<dbReference type="HAMAP" id="MF_03221">
    <property type="entry name" value="Succ_CoA_betaG_euk"/>
    <property type="match status" value="1"/>
</dbReference>
<dbReference type="OrthoDB" id="1552at2759"/>
<feature type="binding site" evidence="12">
    <location>
        <begin position="441"/>
        <end position="443"/>
    </location>
    <ligand>
        <name>substrate</name>
        <note>ligand shared with subunit alpha</note>
    </ligand>
</feature>
<evidence type="ECO:0000256" key="6">
    <source>
        <dbReference type="ARBA" id="ARBA00022842"/>
    </source>
</evidence>
<dbReference type="GO" id="GO:0005739">
    <property type="term" value="C:mitochondrion"/>
    <property type="evidence" value="ECO:0007669"/>
    <property type="project" value="UniProtKB-SubCell"/>
</dbReference>
<evidence type="ECO:0000256" key="5">
    <source>
        <dbReference type="ARBA" id="ARBA00022741"/>
    </source>
</evidence>
<dbReference type="FunFam" id="3.40.50.261:FF:000001">
    <property type="entry name" value="Succinate--CoA ligase [ADP-forming] subunit beta"/>
    <property type="match status" value="1"/>
</dbReference>
<dbReference type="InterPro" id="IPR005811">
    <property type="entry name" value="SUCC_ACL_C"/>
</dbReference>
<feature type="binding site" evidence="12">
    <location>
        <position position="319"/>
    </location>
    <ligand>
        <name>Mg(2+)</name>
        <dbReference type="ChEBI" id="CHEBI:18420"/>
    </ligand>
</feature>
<dbReference type="Gene3D" id="3.30.470.20">
    <property type="entry name" value="ATP-grasp fold, B domain"/>
    <property type="match status" value="1"/>
</dbReference>
<keyword evidence="6 12" id="KW-0460">Magnesium</keyword>
<comment type="function">
    <text evidence="10 12">GTP-specific succinyl-CoA synthetase functions in the citric acid cycle (TCA), coupling the hydrolysis of succinyl-CoA to the synthesis of GTP and thus represents the only step of substrate-level phosphorylation in the TCA. The beta subunit provides nucleotide specificity of the enzyme and binds the substrate succinate, while the binding sites for coenzyme A and phosphate are found in the alpha subunit.</text>
</comment>
<dbReference type="CTD" id="44001"/>
<dbReference type="EC" id="6.2.1.4" evidence="12"/>
<dbReference type="GO" id="GO:0042709">
    <property type="term" value="C:succinate-CoA ligase complex"/>
    <property type="evidence" value="ECO:0007669"/>
    <property type="project" value="TreeGrafter"/>
</dbReference>
<dbReference type="GO" id="GO:0004776">
    <property type="term" value="F:succinate-CoA ligase (GDP-forming) activity"/>
    <property type="evidence" value="ECO:0007669"/>
    <property type="project" value="UniProtKB-EC"/>
</dbReference>
<dbReference type="GeneID" id="113212057"/>
<gene>
    <name evidence="16" type="primary">LOC113212057</name>
</gene>
<comment type="pathway">
    <text evidence="1 12">Carbohydrate metabolism; tricarboxylic acid cycle; succinate from succinyl-CoA (ligase route): step 1/1.</text>
</comment>
<dbReference type="SUPFAM" id="SSF56059">
    <property type="entry name" value="Glutathione synthetase ATP-binding domain-like"/>
    <property type="match status" value="1"/>
</dbReference>
<evidence type="ECO:0000256" key="10">
    <source>
        <dbReference type="ARBA" id="ARBA00053833"/>
    </source>
</evidence>
<dbReference type="InterPro" id="IPR013650">
    <property type="entry name" value="ATP-grasp_succ-CoA_synth-type"/>
</dbReference>
<dbReference type="KEGG" id="foc:113212057"/>
<dbReference type="GO" id="GO:0005524">
    <property type="term" value="F:ATP binding"/>
    <property type="evidence" value="ECO:0007669"/>
    <property type="project" value="InterPro"/>
</dbReference>
<evidence type="ECO:0000259" key="14">
    <source>
        <dbReference type="Pfam" id="PF08442"/>
    </source>
</evidence>
<evidence type="ECO:0000256" key="8">
    <source>
        <dbReference type="ARBA" id="ARBA00023134"/>
    </source>
</evidence>
<comment type="subunit">
    <text evidence="11 12">Heterodimer of an alpha and a beta subunit. The beta subunit determines specificity for GTP.</text>
</comment>
<keyword evidence="4 12" id="KW-0479">Metal-binding</keyword>
<dbReference type="InterPro" id="IPR005809">
    <property type="entry name" value="Succ_CoA_ligase-like_bsu"/>
</dbReference>
<feature type="binding site" evidence="12">
    <location>
        <begin position="166"/>
        <end position="168"/>
    </location>
    <ligand>
        <name>GTP</name>
        <dbReference type="ChEBI" id="CHEBI:37565"/>
    </ligand>
</feature>
<dbReference type="InterPro" id="IPR016102">
    <property type="entry name" value="Succinyl-CoA_synth-like"/>
</dbReference>
<comment type="catalytic activity">
    <reaction evidence="9 12">
        <text>GTP + succinate + CoA = succinyl-CoA + GDP + phosphate</text>
        <dbReference type="Rhea" id="RHEA:22120"/>
        <dbReference type="ChEBI" id="CHEBI:30031"/>
        <dbReference type="ChEBI" id="CHEBI:37565"/>
        <dbReference type="ChEBI" id="CHEBI:43474"/>
        <dbReference type="ChEBI" id="CHEBI:57287"/>
        <dbReference type="ChEBI" id="CHEBI:57292"/>
        <dbReference type="ChEBI" id="CHEBI:58189"/>
        <dbReference type="EC" id="6.2.1.4"/>
    </reaction>
</comment>
<feature type="binding site" evidence="12">
    <location>
        <position position="384"/>
    </location>
    <ligand>
        <name>substrate</name>
        <note>ligand shared with subunit alpha</note>
    </ligand>
</feature>
<feature type="binding site" evidence="12">
    <location>
        <position position="133"/>
    </location>
    <ligand>
        <name>GTP</name>
        <dbReference type="ChEBI" id="CHEBI:37565"/>
    </ligand>
</feature>
<dbReference type="FunFam" id="3.30.470.20:FF:000002">
    <property type="entry name" value="Succinate--CoA ligase [ADP-forming] subunit beta"/>
    <property type="match status" value="1"/>
</dbReference>
<dbReference type="Pfam" id="PF00549">
    <property type="entry name" value="Ligase_CoA"/>
    <property type="match status" value="1"/>
</dbReference>
<evidence type="ECO:0000256" key="3">
    <source>
        <dbReference type="ARBA" id="ARBA00022598"/>
    </source>
</evidence>
<dbReference type="AlphaFoldDB" id="A0A6J1T6Z0"/>
<dbReference type="InterPro" id="IPR034722">
    <property type="entry name" value="Succ_CoA_betaG_euk"/>
</dbReference>
<comment type="caution">
    <text evidence="12">Lacks conserved residue(s) required for the propagation of feature annotation.</text>
</comment>
<reference evidence="16" key="1">
    <citation type="submission" date="2025-08" db="UniProtKB">
        <authorList>
            <consortium name="RefSeq"/>
        </authorList>
    </citation>
    <scope>IDENTIFICATION</scope>
    <source>
        <tissue evidence="16">Whole organism</tissue>
    </source>
</reference>
<organism evidence="15 16">
    <name type="scientific">Frankliniella occidentalis</name>
    <name type="common">Western flower thrips</name>
    <name type="synonym">Euthrips occidentalis</name>
    <dbReference type="NCBI Taxonomy" id="133901"/>
    <lineage>
        <taxon>Eukaryota</taxon>
        <taxon>Metazoa</taxon>
        <taxon>Ecdysozoa</taxon>
        <taxon>Arthropoda</taxon>
        <taxon>Hexapoda</taxon>
        <taxon>Insecta</taxon>
        <taxon>Pterygota</taxon>
        <taxon>Neoptera</taxon>
        <taxon>Paraneoptera</taxon>
        <taxon>Thysanoptera</taxon>
        <taxon>Terebrantia</taxon>
        <taxon>Thripoidea</taxon>
        <taxon>Thripidae</taxon>
        <taxon>Frankliniella</taxon>
    </lineage>
</organism>
<dbReference type="PANTHER" id="PTHR11815:SF10">
    <property type="entry name" value="SUCCINATE--COA LIGASE [GDP-FORMING] SUBUNIT BETA, MITOCHONDRIAL"/>
    <property type="match status" value="1"/>
</dbReference>
<dbReference type="Proteomes" id="UP000504606">
    <property type="component" value="Unplaced"/>
</dbReference>
<dbReference type="GO" id="GO:0005525">
    <property type="term" value="F:GTP binding"/>
    <property type="evidence" value="ECO:0007669"/>
    <property type="project" value="UniProtKB-UniRule"/>
</dbReference>
<feature type="binding site" evidence="12">
    <location>
        <position position="222"/>
    </location>
    <ligand>
        <name>GTP</name>
        <dbReference type="ChEBI" id="CHEBI:37565"/>
    </ligand>
</feature>
<sequence length="514" mass="55623">MTYVRGWARGGSSALNCPQPVYPIKACRLLADATNNNKLHFIREIKEDRWRAHNARIRTNHNTVRTGSSRSRSGLALKFQAIMAGLLKSAFHLSHTAQCLSGLKKVNAMQVRFLNLLEYQSKVLMENHGVNIQKFKMVRNADDAKTLSKDLAVDEYVVKAQILAGGRGKGHFSNGFKGGVHITKDANQIWPLAEKMVGHKLITKQTPPSGIMVNSVMVAESIVIKRETYFCILMDRAHNGPVLIASPAGGMDIEEVAVSSPHLVKTIPIDIIEGVTDDMALTVAEFLEFHGTSRQKCAEQVKALWSLFTGVDAVQLEINPLAETDTGDVVSVDAKIQFDDNAQFRQKDVFAMDDTTESDPREVEAAKYNLNYIGMSGDIGCLVNGAGLAMATMDLIHLHGGQPANFLDVGGSVNETQVKQAFDIISSDPNVKAILVNVFGGIVNCATIATGVVNATRASGLKLPLVVRLEGTNVDAAKKILQDSGLPIIQAKDLDHAAMTAVDQASLKAKAQAC</sequence>
<keyword evidence="2 12" id="KW-0816">Tricarboxylic acid cycle</keyword>
<evidence type="ECO:0000313" key="15">
    <source>
        <dbReference type="Proteomes" id="UP000504606"/>
    </source>
</evidence>
<keyword evidence="5 12" id="KW-0547">Nucleotide-binding</keyword>
<evidence type="ECO:0000259" key="13">
    <source>
        <dbReference type="Pfam" id="PF00549"/>
    </source>
</evidence>
<comment type="cofactor">
    <cofactor evidence="12">
        <name>Mg(2+)</name>
        <dbReference type="ChEBI" id="CHEBI:18420"/>
    </cofactor>
    <text evidence="12">Binds 1 Mg(2+) ion per subunit.</text>
</comment>
<feature type="binding site" evidence="12">
    <location>
        <position position="333"/>
    </location>
    <ligand>
        <name>Mg(2+)</name>
        <dbReference type="ChEBI" id="CHEBI:18420"/>
    </ligand>
</feature>
<feature type="domain" description="ATP-citrate synthase/succinyl-CoA ligase C-terminal" evidence="13">
    <location>
        <begin position="382"/>
        <end position="501"/>
    </location>
</feature>
<dbReference type="NCBIfam" id="TIGR01016">
    <property type="entry name" value="sucCoAbeta"/>
    <property type="match status" value="1"/>
</dbReference>
<comment type="similarity">
    <text evidence="12">Belongs to the succinate/malate CoA ligase beta subunit family. GTP-specific subunit beta subfamily.</text>
</comment>
<evidence type="ECO:0000256" key="9">
    <source>
        <dbReference type="ARBA" id="ARBA00052879"/>
    </source>
</evidence>
<comment type="subcellular location">
    <subcellularLocation>
        <location evidence="12">Mitochondrion</location>
    </subcellularLocation>
</comment>
<evidence type="ECO:0000256" key="2">
    <source>
        <dbReference type="ARBA" id="ARBA00022532"/>
    </source>
</evidence>
<dbReference type="Gene3D" id="3.30.1490.20">
    <property type="entry name" value="ATP-grasp fold, A domain"/>
    <property type="match status" value="1"/>
</dbReference>
<dbReference type="NCBIfam" id="NF001913">
    <property type="entry name" value="PRK00696.1"/>
    <property type="match status" value="1"/>
</dbReference>
<dbReference type="RefSeq" id="XP_026286411.1">
    <property type="nucleotide sequence ID" value="XM_026430626.2"/>
</dbReference>
<feature type="site" description="Important for substrate specificity" evidence="12">
    <location>
        <position position="155"/>
    </location>
</feature>
<keyword evidence="8 12" id="KW-0342">GTP-binding</keyword>
<dbReference type="FunFam" id="3.30.1490.20:FF:000004">
    <property type="entry name" value="Succinate--CoA ligase [ADP-forming] subunit beta, mitochondrial"/>
    <property type="match status" value="1"/>
</dbReference>
<dbReference type="GO" id="GO:0006099">
    <property type="term" value="P:tricarboxylic acid cycle"/>
    <property type="evidence" value="ECO:0007669"/>
    <property type="project" value="UniProtKB-UniRule"/>
</dbReference>
<evidence type="ECO:0000256" key="4">
    <source>
        <dbReference type="ARBA" id="ARBA00022723"/>
    </source>
</evidence>
<accession>A0A6J1T6Z0</accession>
<evidence type="ECO:0000313" key="16">
    <source>
        <dbReference type="RefSeq" id="XP_026286411.1"/>
    </source>
</evidence>
<dbReference type="InterPro" id="IPR013815">
    <property type="entry name" value="ATP_grasp_subdomain_1"/>
</dbReference>
<keyword evidence="7 12" id="KW-0496">Mitochondrion</keyword>
<dbReference type="GO" id="GO:0000287">
    <property type="term" value="F:magnesium ion binding"/>
    <property type="evidence" value="ECO:0007669"/>
    <property type="project" value="UniProtKB-UniRule"/>
</dbReference>
<dbReference type="PROSITE" id="PS01217">
    <property type="entry name" value="SUCCINYL_COA_LIG_3"/>
    <property type="match status" value="1"/>
</dbReference>
<dbReference type="GO" id="GO:0004775">
    <property type="term" value="F:succinate-CoA ligase (ADP-forming) activity"/>
    <property type="evidence" value="ECO:0007669"/>
    <property type="project" value="UniProtKB-UniRule"/>
</dbReference>
<evidence type="ECO:0000256" key="11">
    <source>
        <dbReference type="ARBA" id="ARBA00063570"/>
    </source>
</evidence>
<evidence type="ECO:0000256" key="12">
    <source>
        <dbReference type="HAMAP-Rule" id="MF_03221"/>
    </source>
</evidence>
<name>A0A6J1T6Z0_FRAOC</name>
<dbReference type="InterPro" id="IPR017866">
    <property type="entry name" value="Succ-CoA_synthase_bsu_CS"/>
</dbReference>
<dbReference type="GO" id="GO:0006104">
    <property type="term" value="P:succinyl-CoA metabolic process"/>
    <property type="evidence" value="ECO:0007669"/>
    <property type="project" value="InterPro"/>
</dbReference>
<dbReference type="Pfam" id="PF08442">
    <property type="entry name" value="ATP-grasp_2"/>
    <property type="match status" value="1"/>
</dbReference>
<evidence type="ECO:0000256" key="1">
    <source>
        <dbReference type="ARBA" id="ARBA00005064"/>
    </source>
</evidence>
<keyword evidence="3 12" id="KW-0436">Ligase</keyword>
<dbReference type="SUPFAM" id="SSF52210">
    <property type="entry name" value="Succinyl-CoA synthetase domains"/>
    <property type="match status" value="1"/>
</dbReference>
<dbReference type="Gene3D" id="3.40.50.261">
    <property type="entry name" value="Succinyl-CoA synthetase domains"/>
    <property type="match status" value="1"/>
</dbReference>
<feature type="domain" description="ATP-grasp fold succinyl-CoA synthetase-type" evidence="14">
    <location>
        <begin position="115"/>
        <end position="322"/>
    </location>
</feature>